<keyword evidence="2" id="KW-1185">Reference proteome</keyword>
<protein>
    <submittedName>
        <fullName evidence="1">Uncharacterized protein</fullName>
    </submittedName>
</protein>
<accession>A0A1W0WPA4</accession>
<dbReference type="EMBL" id="MTYJ01000067">
    <property type="protein sequence ID" value="OQV17009.1"/>
    <property type="molecule type" value="Genomic_DNA"/>
</dbReference>
<sequence length="123" mass="13913">MTVIVRVSCQREYPVVVNKVQGFGWKTAENRQVTTLTKYVVGYACNDRTFSLNEKELYIEAAFAEILSGIWTAWVGRQSTEADKMEEEMLISASCDDLDYLIFKPFSPSDGPKQIVDANCKLT</sequence>
<reference evidence="2" key="1">
    <citation type="submission" date="2017-01" db="EMBL/GenBank/DDBJ databases">
        <title>Comparative genomics of anhydrobiosis in the tardigrade Hypsibius dujardini.</title>
        <authorList>
            <person name="Yoshida Y."/>
            <person name="Koutsovoulos G."/>
            <person name="Laetsch D."/>
            <person name="Stevens L."/>
            <person name="Kumar S."/>
            <person name="Horikawa D."/>
            <person name="Ishino K."/>
            <person name="Komine S."/>
            <person name="Tomita M."/>
            <person name="Blaxter M."/>
            <person name="Arakawa K."/>
        </authorList>
    </citation>
    <scope>NUCLEOTIDE SEQUENCE [LARGE SCALE GENOMIC DNA]</scope>
    <source>
        <strain evidence="2">Z151</strain>
    </source>
</reference>
<dbReference type="Proteomes" id="UP000192578">
    <property type="component" value="Unassembled WGS sequence"/>
</dbReference>
<evidence type="ECO:0000313" key="2">
    <source>
        <dbReference type="Proteomes" id="UP000192578"/>
    </source>
</evidence>
<comment type="caution">
    <text evidence="1">The sequence shown here is derived from an EMBL/GenBank/DDBJ whole genome shotgun (WGS) entry which is preliminary data.</text>
</comment>
<gene>
    <name evidence="1" type="ORF">BV898_08874</name>
</gene>
<proteinExistence type="predicted"/>
<dbReference type="AlphaFoldDB" id="A0A1W0WPA4"/>
<organism evidence="1 2">
    <name type="scientific">Hypsibius exemplaris</name>
    <name type="common">Freshwater tardigrade</name>
    <dbReference type="NCBI Taxonomy" id="2072580"/>
    <lineage>
        <taxon>Eukaryota</taxon>
        <taxon>Metazoa</taxon>
        <taxon>Ecdysozoa</taxon>
        <taxon>Tardigrada</taxon>
        <taxon>Eutardigrada</taxon>
        <taxon>Parachela</taxon>
        <taxon>Hypsibioidea</taxon>
        <taxon>Hypsibiidae</taxon>
        <taxon>Hypsibius</taxon>
    </lineage>
</organism>
<evidence type="ECO:0000313" key="1">
    <source>
        <dbReference type="EMBL" id="OQV17009.1"/>
    </source>
</evidence>
<name>A0A1W0WPA4_HYPEX</name>